<evidence type="ECO:0000313" key="6">
    <source>
        <dbReference type="EMBL" id="MBP2329953.1"/>
    </source>
</evidence>
<protein>
    <submittedName>
        <fullName evidence="6">AcrR family transcriptional regulator</fullName>
    </submittedName>
</protein>
<dbReference type="InterPro" id="IPR050109">
    <property type="entry name" value="HTH-type_TetR-like_transc_reg"/>
</dbReference>
<dbReference type="Gene3D" id="1.10.357.10">
    <property type="entry name" value="Tetracycline Repressor, domain 2"/>
    <property type="match status" value="1"/>
</dbReference>
<dbReference type="RefSeq" id="WP_209646638.1">
    <property type="nucleotide sequence ID" value="NZ_JAGINW010000001.1"/>
</dbReference>
<dbReference type="EMBL" id="JAGINW010000001">
    <property type="protein sequence ID" value="MBP2329953.1"/>
    <property type="molecule type" value="Genomic_DNA"/>
</dbReference>
<evidence type="ECO:0000256" key="2">
    <source>
        <dbReference type="ARBA" id="ARBA00023125"/>
    </source>
</evidence>
<keyword evidence="2 4" id="KW-0238">DNA-binding</keyword>
<evidence type="ECO:0000256" key="3">
    <source>
        <dbReference type="ARBA" id="ARBA00023163"/>
    </source>
</evidence>
<proteinExistence type="predicted"/>
<evidence type="ECO:0000259" key="5">
    <source>
        <dbReference type="PROSITE" id="PS50977"/>
    </source>
</evidence>
<keyword evidence="1" id="KW-0805">Transcription regulation</keyword>
<dbReference type="Pfam" id="PF21943">
    <property type="entry name" value="TetR_C_46"/>
    <property type="match status" value="1"/>
</dbReference>
<dbReference type="PANTHER" id="PTHR30055">
    <property type="entry name" value="HTH-TYPE TRANSCRIPTIONAL REGULATOR RUTR"/>
    <property type="match status" value="1"/>
</dbReference>
<dbReference type="PANTHER" id="PTHR30055:SF226">
    <property type="entry name" value="HTH-TYPE TRANSCRIPTIONAL REGULATOR PKSA"/>
    <property type="match status" value="1"/>
</dbReference>
<sequence>MSSASEPRWRRLEPDARREQILVCAIRLFGERPYPAVSTTDIAQEAGVARGLINHYFGTKRDLYLEVVRRMVTIPSSTIQGLPPGSLEERIAASVNWFLDRVLRHSRTWLVAVGGVGHDADVERILAEADELAADRVLEFVGLTEVNEHREQLRAMVRAYAAMVKAAGREWVMGNHLSRDQVHLLLSQTLLTLVRDTFPKVRAT</sequence>
<dbReference type="InterPro" id="IPR009057">
    <property type="entry name" value="Homeodomain-like_sf"/>
</dbReference>
<dbReference type="PRINTS" id="PR00455">
    <property type="entry name" value="HTHTETR"/>
</dbReference>
<dbReference type="SUPFAM" id="SSF46689">
    <property type="entry name" value="Homeodomain-like"/>
    <property type="match status" value="1"/>
</dbReference>
<evidence type="ECO:0000256" key="4">
    <source>
        <dbReference type="PROSITE-ProRule" id="PRU00335"/>
    </source>
</evidence>
<dbReference type="PROSITE" id="PS50977">
    <property type="entry name" value="HTH_TETR_2"/>
    <property type="match status" value="1"/>
</dbReference>
<keyword evidence="7" id="KW-1185">Reference proteome</keyword>
<dbReference type="Proteomes" id="UP001519332">
    <property type="component" value="Unassembled WGS sequence"/>
</dbReference>
<evidence type="ECO:0000256" key="1">
    <source>
        <dbReference type="ARBA" id="ARBA00023015"/>
    </source>
</evidence>
<feature type="DNA-binding region" description="H-T-H motif" evidence="4">
    <location>
        <begin position="38"/>
        <end position="57"/>
    </location>
</feature>
<dbReference type="Pfam" id="PF00440">
    <property type="entry name" value="TetR_N"/>
    <property type="match status" value="1"/>
</dbReference>
<gene>
    <name evidence="6" type="ORF">JOF56_010338</name>
</gene>
<feature type="domain" description="HTH tetR-type" evidence="5">
    <location>
        <begin position="15"/>
        <end position="75"/>
    </location>
</feature>
<name>A0ABS4TZX3_9PSEU</name>
<accession>A0ABS4TZX3</accession>
<dbReference type="InterPro" id="IPR054129">
    <property type="entry name" value="DesT_TetR_C"/>
</dbReference>
<dbReference type="InterPro" id="IPR001647">
    <property type="entry name" value="HTH_TetR"/>
</dbReference>
<keyword evidence="3" id="KW-0804">Transcription</keyword>
<comment type="caution">
    <text evidence="6">The sequence shown here is derived from an EMBL/GenBank/DDBJ whole genome shotgun (WGS) entry which is preliminary data.</text>
</comment>
<organism evidence="6 7">
    <name type="scientific">Kibdelosporangium banguiense</name>
    <dbReference type="NCBI Taxonomy" id="1365924"/>
    <lineage>
        <taxon>Bacteria</taxon>
        <taxon>Bacillati</taxon>
        <taxon>Actinomycetota</taxon>
        <taxon>Actinomycetes</taxon>
        <taxon>Pseudonocardiales</taxon>
        <taxon>Pseudonocardiaceae</taxon>
        <taxon>Kibdelosporangium</taxon>
    </lineage>
</organism>
<reference evidence="6 7" key="1">
    <citation type="submission" date="2021-03" db="EMBL/GenBank/DDBJ databases">
        <title>Sequencing the genomes of 1000 actinobacteria strains.</title>
        <authorList>
            <person name="Klenk H.-P."/>
        </authorList>
    </citation>
    <scope>NUCLEOTIDE SEQUENCE [LARGE SCALE GENOMIC DNA]</scope>
    <source>
        <strain evidence="6 7">DSM 46670</strain>
    </source>
</reference>
<evidence type="ECO:0000313" key="7">
    <source>
        <dbReference type="Proteomes" id="UP001519332"/>
    </source>
</evidence>